<feature type="transmembrane region" description="Helical" evidence="1">
    <location>
        <begin position="142"/>
        <end position="161"/>
    </location>
</feature>
<evidence type="ECO:0000313" key="4">
    <source>
        <dbReference type="Proteomes" id="UP000606008"/>
    </source>
</evidence>
<reference evidence="4" key="1">
    <citation type="submission" date="2019-09" db="EMBL/GenBank/DDBJ databases">
        <authorList>
            <person name="Jung D.-H."/>
        </authorList>
    </citation>
    <scope>NUCLEOTIDE SEQUENCE [LARGE SCALE GENOMIC DNA]</scope>
    <source>
        <strain evidence="4">JA-25</strain>
    </source>
</reference>
<evidence type="ECO:0000256" key="2">
    <source>
        <dbReference type="SAM" id="SignalP"/>
    </source>
</evidence>
<gene>
    <name evidence="3" type="ORF">F7231_26675</name>
</gene>
<accession>A0ABX0QNQ1</accession>
<dbReference type="Proteomes" id="UP000606008">
    <property type="component" value="Unassembled WGS sequence"/>
</dbReference>
<reference evidence="4" key="2">
    <citation type="submission" date="2023-07" db="EMBL/GenBank/DDBJ databases">
        <authorList>
            <person name="Jung D.-H."/>
        </authorList>
    </citation>
    <scope>NUCLEOTIDE SEQUENCE [LARGE SCALE GENOMIC DNA]</scope>
    <source>
        <strain evidence="4">JA-25</strain>
    </source>
</reference>
<evidence type="ECO:0000256" key="1">
    <source>
        <dbReference type="SAM" id="Phobius"/>
    </source>
</evidence>
<protein>
    <submittedName>
        <fullName evidence="3">Uncharacterized protein</fullName>
    </submittedName>
</protein>
<feature type="chain" id="PRO_5047071985" evidence="2">
    <location>
        <begin position="26"/>
        <end position="162"/>
    </location>
</feature>
<proteinExistence type="predicted"/>
<feature type="signal peptide" evidence="2">
    <location>
        <begin position="1"/>
        <end position="25"/>
    </location>
</feature>
<keyword evidence="4" id="KW-1185">Reference proteome</keyword>
<name>A0ABX0QNQ1_9BACT</name>
<sequence>MKRLLMITMCCASCLLSLAQTPSSAFPELPTSLTAISMPVLRAYVRAADSLRVASERRIVALTGELAALNTVVLKGETLTAYDEAKHNELTAQLTIAQGKLEEANRVINRCWELLPRRYRNQAGLSLYDAFMQYEADLKRRGGRLLVIGTALGGIIGFFLFR</sequence>
<dbReference type="RefSeq" id="WP_166694295.1">
    <property type="nucleotide sequence ID" value="NZ_WAEL01000015.1"/>
</dbReference>
<keyword evidence="2" id="KW-0732">Signal</keyword>
<dbReference type="EMBL" id="WAEL01000015">
    <property type="protein sequence ID" value="NID13782.1"/>
    <property type="molecule type" value="Genomic_DNA"/>
</dbReference>
<organism evidence="3 4">
    <name type="scientific">Fibrivirga algicola</name>
    <dbReference type="NCBI Taxonomy" id="2950420"/>
    <lineage>
        <taxon>Bacteria</taxon>
        <taxon>Pseudomonadati</taxon>
        <taxon>Bacteroidota</taxon>
        <taxon>Cytophagia</taxon>
        <taxon>Cytophagales</taxon>
        <taxon>Spirosomataceae</taxon>
        <taxon>Fibrivirga</taxon>
    </lineage>
</organism>
<keyword evidence="1" id="KW-1133">Transmembrane helix</keyword>
<keyword evidence="1" id="KW-0472">Membrane</keyword>
<comment type="caution">
    <text evidence="3">The sequence shown here is derived from an EMBL/GenBank/DDBJ whole genome shotgun (WGS) entry which is preliminary data.</text>
</comment>
<evidence type="ECO:0000313" key="3">
    <source>
        <dbReference type="EMBL" id="NID13782.1"/>
    </source>
</evidence>
<keyword evidence="1" id="KW-0812">Transmembrane</keyword>